<dbReference type="PANTHER" id="PTHR23090:SF9">
    <property type="entry name" value="GLUTAMINE-DEPENDENT NAD(+) SYNTHETASE"/>
    <property type="match status" value="1"/>
</dbReference>
<dbReference type="SUPFAM" id="SSF56317">
    <property type="entry name" value="Carbon-nitrogen hydrolase"/>
    <property type="match status" value="1"/>
</dbReference>
<name>A0A1V9G2U3_9BACT</name>
<keyword evidence="5 7" id="KW-0067">ATP-binding</keyword>
<dbReference type="GO" id="GO:0005524">
    <property type="term" value="F:ATP binding"/>
    <property type="evidence" value="ECO:0007669"/>
    <property type="project" value="UniProtKB-UniRule"/>
</dbReference>
<keyword evidence="6 7" id="KW-0520">NAD</keyword>
<feature type="binding site" evidence="7">
    <location>
        <position position="182"/>
    </location>
    <ligand>
        <name>L-glutamine</name>
        <dbReference type="ChEBI" id="CHEBI:58359"/>
    </ligand>
</feature>
<dbReference type="STRING" id="1703345.A3860_19340"/>
<dbReference type="GO" id="GO:0003952">
    <property type="term" value="F:NAD+ synthase (glutamine-hydrolyzing) activity"/>
    <property type="evidence" value="ECO:0007669"/>
    <property type="project" value="UniProtKB-UniRule"/>
</dbReference>
<dbReference type="PIRSF" id="PIRSF006630">
    <property type="entry name" value="NADS_GAT"/>
    <property type="match status" value="1"/>
</dbReference>
<feature type="active site" description="Proton acceptor; for glutaminase activity" evidence="7">
    <location>
        <position position="41"/>
    </location>
</feature>
<comment type="caution">
    <text evidence="7">Lacks conserved residue(s) required for the propagation of feature annotation.</text>
</comment>
<comment type="function">
    <text evidence="7">Catalyzes the ATP-dependent amidation of deamido-NAD to form NAD. Uses L-glutamine as a nitrogen source.</text>
</comment>
<dbReference type="CDD" id="cd07570">
    <property type="entry name" value="GAT_Gln-NAD-synth"/>
    <property type="match status" value="1"/>
</dbReference>
<dbReference type="SUPFAM" id="SSF52402">
    <property type="entry name" value="Adenine nucleotide alpha hydrolases-like"/>
    <property type="match status" value="1"/>
</dbReference>
<dbReference type="AlphaFoldDB" id="A0A1V9G2U3"/>
<evidence type="ECO:0000256" key="3">
    <source>
        <dbReference type="ARBA" id="ARBA00022598"/>
    </source>
</evidence>
<dbReference type="NCBIfam" id="TIGR00552">
    <property type="entry name" value="nadE"/>
    <property type="match status" value="1"/>
</dbReference>
<dbReference type="EMBL" id="LVYD01000041">
    <property type="protein sequence ID" value="OQP64907.1"/>
    <property type="molecule type" value="Genomic_DNA"/>
</dbReference>
<organism evidence="11 12">
    <name type="scientific">Niastella vici</name>
    <dbReference type="NCBI Taxonomy" id="1703345"/>
    <lineage>
        <taxon>Bacteria</taxon>
        <taxon>Pseudomonadati</taxon>
        <taxon>Bacteroidota</taxon>
        <taxon>Chitinophagia</taxon>
        <taxon>Chitinophagales</taxon>
        <taxon>Chitinophagaceae</taxon>
        <taxon>Niastella</taxon>
    </lineage>
</organism>
<evidence type="ECO:0000256" key="5">
    <source>
        <dbReference type="ARBA" id="ARBA00022840"/>
    </source>
</evidence>
<keyword evidence="3 7" id="KW-0436">Ligase</keyword>
<dbReference type="GO" id="GO:0009435">
    <property type="term" value="P:NAD+ biosynthetic process"/>
    <property type="evidence" value="ECO:0007669"/>
    <property type="project" value="UniProtKB-UniRule"/>
</dbReference>
<feature type="active site" description="Nucleophile; for glutaminase activity" evidence="7">
    <location>
        <position position="148"/>
    </location>
</feature>
<keyword evidence="4 7" id="KW-0547">Nucleotide-binding</keyword>
<dbReference type="RefSeq" id="WP_081146741.1">
    <property type="nucleotide sequence ID" value="NZ_LVYD01000041.1"/>
</dbReference>
<feature type="binding site" evidence="7">
    <location>
        <position position="432"/>
    </location>
    <ligand>
        <name>deamido-NAD(+)</name>
        <dbReference type="ChEBI" id="CHEBI:58437"/>
        <note>ligand shared between two neighboring subunits</note>
    </ligand>
</feature>
<dbReference type="FunFam" id="3.40.50.620:FF:000106">
    <property type="entry name" value="Glutamine-dependent NAD(+) synthetase"/>
    <property type="match status" value="1"/>
</dbReference>
<dbReference type="PANTHER" id="PTHR23090">
    <property type="entry name" value="NH 3 /GLUTAMINE-DEPENDENT NAD + SYNTHETASE"/>
    <property type="match status" value="1"/>
</dbReference>
<reference evidence="11 12" key="1">
    <citation type="submission" date="2016-03" db="EMBL/GenBank/DDBJ databases">
        <title>Niastella vici sp. nov., isolated from farmland soil.</title>
        <authorList>
            <person name="Chen L."/>
            <person name="Wang D."/>
            <person name="Yang S."/>
            <person name="Wang G."/>
        </authorList>
    </citation>
    <scope>NUCLEOTIDE SEQUENCE [LARGE SCALE GENOMIC DNA]</scope>
    <source>
        <strain evidence="11 12">DJ57</strain>
    </source>
</reference>
<dbReference type="GO" id="GO:0004359">
    <property type="term" value="F:glutaminase activity"/>
    <property type="evidence" value="ECO:0007669"/>
    <property type="project" value="InterPro"/>
</dbReference>
<dbReference type="Pfam" id="PF00795">
    <property type="entry name" value="CN_hydrolase"/>
    <property type="match status" value="1"/>
</dbReference>
<comment type="pathway">
    <text evidence="1 7 8">Cofactor biosynthesis; NAD(+) biosynthesis; NAD(+) from deamido-NAD(+) (L-Gln route): step 1/1.</text>
</comment>
<dbReference type="Gene3D" id="3.60.110.10">
    <property type="entry name" value="Carbon-nitrogen hydrolase"/>
    <property type="match status" value="1"/>
</dbReference>
<evidence type="ECO:0000256" key="2">
    <source>
        <dbReference type="ARBA" id="ARBA00007145"/>
    </source>
</evidence>
<evidence type="ECO:0000256" key="8">
    <source>
        <dbReference type="PIRNR" id="PIRNR006630"/>
    </source>
</evidence>
<keyword evidence="12" id="KW-1185">Reference proteome</keyword>
<evidence type="ECO:0000256" key="4">
    <source>
        <dbReference type="ARBA" id="ARBA00022741"/>
    </source>
</evidence>
<comment type="similarity">
    <text evidence="2 7 8">In the C-terminal section; belongs to the NAD synthetase family.</text>
</comment>
<dbReference type="InterPro" id="IPR014445">
    <property type="entry name" value="Gln-dep_NAD_synthase"/>
</dbReference>
<dbReference type="InterPro" id="IPR036526">
    <property type="entry name" value="C-N_Hydrolase_sf"/>
</dbReference>
<dbReference type="NCBIfam" id="NF010588">
    <property type="entry name" value="PRK13981.1"/>
    <property type="match status" value="1"/>
</dbReference>
<dbReference type="PROSITE" id="PS50263">
    <property type="entry name" value="CN_HYDROLASE"/>
    <property type="match status" value="1"/>
</dbReference>
<feature type="domain" description="CN hydrolase" evidence="10">
    <location>
        <begin position="1"/>
        <end position="255"/>
    </location>
</feature>
<dbReference type="GO" id="GO:0008795">
    <property type="term" value="F:NAD+ synthase activity"/>
    <property type="evidence" value="ECO:0007669"/>
    <property type="project" value="UniProtKB-UniRule"/>
</dbReference>
<comment type="caution">
    <text evidence="11">The sequence shown here is derived from an EMBL/GenBank/DDBJ whole genome shotgun (WGS) entry which is preliminary data.</text>
</comment>
<dbReference type="Pfam" id="PF02540">
    <property type="entry name" value="NAD_synthase"/>
    <property type="match status" value="1"/>
</dbReference>
<dbReference type="InterPro" id="IPR003694">
    <property type="entry name" value="NAD_synthase"/>
</dbReference>
<feature type="binding site" evidence="7">
    <location>
        <begin position="320"/>
        <end position="327"/>
    </location>
    <ligand>
        <name>ATP</name>
        <dbReference type="ChEBI" id="CHEBI:30616"/>
    </ligand>
</feature>
<comment type="similarity">
    <text evidence="9">Belongs to the NAD synthetase family.</text>
</comment>
<evidence type="ECO:0000256" key="7">
    <source>
        <dbReference type="HAMAP-Rule" id="MF_02090"/>
    </source>
</evidence>
<dbReference type="EC" id="6.3.5.1" evidence="7 8"/>
<dbReference type="GO" id="GO:0005737">
    <property type="term" value="C:cytoplasm"/>
    <property type="evidence" value="ECO:0007669"/>
    <property type="project" value="InterPro"/>
</dbReference>
<protein>
    <recommendedName>
        <fullName evidence="7 8">Glutamine-dependent NAD(+) synthetase</fullName>
        <ecNumber evidence="7 8">6.3.5.1</ecNumber>
    </recommendedName>
    <alternativeName>
        <fullName evidence="7 8">NAD(+) synthase [glutamine-hydrolyzing]</fullName>
    </alternativeName>
</protein>
<comment type="catalytic activity">
    <reaction evidence="7 8">
        <text>deamido-NAD(+) + L-glutamine + ATP + H2O = L-glutamate + AMP + diphosphate + NAD(+) + H(+)</text>
        <dbReference type="Rhea" id="RHEA:24384"/>
        <dbReference type="ChEBI" id="CHEBI:15377"/>
        <dbReference type="ChEBI" id="CHEBI:15378"/>
        <dbReference type="ChEBI" id="CHEBI:29985"/>
        <dbReference type="ChEBI" id="CHEBI:30616"/>
        <dbReference type="ChEBI" id="CHEBI:33019"/>
        <dbReference type="ChEBI" id="CHEBI:57540"/>
        <dbReference type="ChEBI" id="CHEBI:58359"/>
        <dbReference type="ChEBI" id="CHEBI:58437"/>
        <dbReference type="ChEBI" id="CHEBI:456215"/>
        <dbReference type="EC" id="6.3.5.1"/>
    </reaction>
</comment>
<dbReference type="InterPro" id="IPR003010">
    <property type="entry name" value="C-N_Hydrolase"/>
</dbReference>
<feature type="active site" description="For glutaminase activity" evidence="7">
    <location>
        <position position="112"/>
    </location>
</feature>
<accession>A0A1V9G2U3</accession>
<feature type="binding site" evidence="7">
    <location>
        <position position="118"/>
    </location>
    <ligand>
        <name>L-glutamine</name>
        <dbReference type="ChEBI" id="CHEBI:58359"/>
    </ligand>
</feature>
<dbReference type="InterPro" id="IPR022310">
    <property type="entry name" value="NAD/GMP_synthase"/>
</dbReference>
<gene>
    <name evidence="7" type="primary">nadE</name>
    <name evidence="11" type="ORF">A3860_19340</name>
</gene>
<feature type="binding site" evidence="7">
    <location>
        <position position="542"/>
    </location>
    <ligand>
        <name>deamido-NAD(+)</name>
        <dbReference type="ChEBI" id="CHEBI:58437"/>
        <note>ligand shared between two neighboring subunits</note>
    </ligand>
</feature>
<evidence type="ECO:0000259" key="10">
    <source>
        <dbReference type="PROSITE" id="PS50263"/>
    </source>
</evidence>
<evidence type="ECO:0000256" key="1">
    <source>
        <dbReference type="ARBA" id="ARBA00005188"/>
    </source>
</evidence>
<evidence type="ECO:0000313" key="12">
    <source>
        <dbReference type="Proteomes" id="UP000192796"/>
    </source>
</evidence>
<dbReference type="Gene3D" id="3.40.50.620">
    <property type="entry name" value="HUPs"/>
    <property type="match status" value="1"/>
</dbReference>
<dbReference type="CDD" id="cd00553">
    <property type="entry name" value="NAD_synthase"/>
    <property type="match status" value="1"/>
</dbReference>
<sequence>MKIAIAQQNYHIGNFEDNTRKIMGAIQYAKSRKADLVIFSELSICGYPPRDFLEFDDFINECYKAIDIIKEQADTIGVIIGSPQRNPQKEGKDLFNAAWLLYDKKIVGVAHKTLLPNYDVFDEYRYFEPGFEWNVLEFKGKKIALTVCEDIWNLGDNPLYRQCPMDVLITQQPDLMINISASPFDYDHDQDREEIVRANVLKYGLPMFYCNAIGSQTELVFDGGSLVMDANGQIVKEMKYFEEDFAIVNLDEIEVQKAKRKPLKAVPEFDKDMRVGKVEDPEKIIEYLTSDENIGQIKEALILGIRDYFRKMGFTKAILGSSGGIDSAVTQALATRALGRENVRAILMPSHFSTSHSVEDAEQLSRNLGNPYDIVPIKNVYDALLHTLKPVFGDLPFGLAEENLQSRARGNLLMGIANKFGYILLNTSNKSELSTGYGTLYGDMAGGISVLGDVYKMQVYALANYLNRNGEIIPENIITKPPSAELRPEQKDSDSLPDYSVLDKVLYQYIEKRKGPKELIAMGIDETLVKRVLKMVNSNEYKRNQFCPIIRVSCKAFGVGRRVPIVGKYLS</sequence>
<feature type="binding site" evidence="7">
    <location>
        <position position="403"/>
    </location>
    <ligand>
        <name>deamido-NAD(+)</name>
        <dbReference type="ChEBI" id="CHEBI:58437"/>
        <note>ligand shared between two neighboring subunits</note>
    </ligand>
</feature>
<evidence type="ECO:0000256" key="9">
    <source>
        <dbReference type="RuleBase" id="RU003811"/>
    </source>
</evidence>
<proteinExistence type="inferred from homology"/>
<feature type="binding site" evidence="7">
    <location>
        <position position="427"/>
    </location>
    <ligand>
        <name>ATP</name>
        <dbReference type="ChEBI" id="CHEBI:30616"/>
    </ligand>
</feature>
<evidence type="ECO:0000313" key="11">
    <source>
        <dbReference type="EMBL" id="OQP64907.1"/>
    </source>
</evidence>
<dbReference type="UniPathway" id="UPA00253">
    <property type="reaction ID" value="UER00334"/>
</dbReference>
<dbReference type="InterPro" id="IPR014729">
    <property type="entry name" value="Rossmann-like_a/b/a_fold"/>
</dbReference>
<dbReference type="Proteomes" id="UP000192796">
    <property type="component" value="Unassembled WGS sequence"/>
</dbReference>
<dbReference type="OrthoDB" id="9803818at2"/>
<dbReference type="HAMAP" id="MF_02090">
    <property type="entry name" value="NadE_glutamine_dep"/>
    <property type="match status" value="1"/>
</dbReference>
<evidence type="ECO:0000256" key="6">
    <source>
        <dbReference type="ARBA" id="ARBA00023027"/>
    </source>
</evidence>